<dbReference type="OrthoDB" id="10254604at2759"/>
<comment type="caution">
    <text evidence="3">The sequence shown here is derived from an EMBL/GenBank/DDBJ whole genome shotgun (WGS) entry which is preliminary data.</text>
</comment>
<name>A0A8T9B0R0_9HELO</name>
<dbReference type="InterPro" id="IPR016040">
    <property type="entry name" value="NAD(P)-bd_dom"/>
</dbReference>
<organism evidence="3 4">
    <name type="scientific">Lachnellula arida</name>
    <dbReference type="NCBI Taxonomy" id="1316785"/>
    <lineage>
        <taxon>Eukaryota</taxon>
        <taxon>Fungi</taxon>
        <taxon>Dikarya</taxon>
        <taxon>Ascomycota</taxon>
        <taxon>Pezizomycotina</taxon>
        <taxon>Leotiomycetes</taxon>
        <taxon>Helotiales</taxon>
        <taxon>Lachnaceae</taxon>
        <taxon>Lachnellula</taxon>
    </lineage>
</organism>
<dbReference type="AlphaFoldDB" id="A0A8T9B0R0"/>
<keyword evidence="4" id="KW-1185">Reference proteome</keyword>
<dbReference type="InterPro" id="IPR036291">
    <property type="entry name" value="NAD(P)-bd_dom_sf"/>
</dbReference>
<comment type="similarity">
    <text evidence="1">Belongs to the avfA family.</text>
</comment>
<feature type="non-terminal residue" evidence="3">
    <location>
        <position position="1"/>
    </location>
</feature>
<gene>
    <name evidence="3" type="ORF">LARI1_G007604</name>
</gene>
<dbReference type="PANTHER" id="PTHR15020">
    <property type="entry name" value="FLAVIN REDUCTASE-RELATED"/>
    <property type="match status" value="1"/>
</dbReference>
<dbReference type="Pfam" id="PF13460">
    <property type="entry name" value="NAD_binding_10"/>
    <property type="match status" value="1"/>
</dbReference>
<reference evidence="3 4" key="1">
    <citation type="submission" date="2018-05" db="EMBL/GenBank/DDBJ databases">
        <title>Whole genome sequencing for identification of molecular markers to develop diagnostic detection tools for the regulated plant pathogen Lachnellula willkommii.</title>
        <authorList>
            <person name="Giroux E."/>
            <person name="Bilodeau G."/>
        </authorList>
    </citation>
    <scope>NUCLEOTIDE SEQUENCE [LARGE SCALE GENOMIC DNA]</scope>
    <source>
        <strain evidence="3 4">CBS 203.66</strain>
    </source>
</reference>
<sequence length="181" mass="19820">MTPRILLLGGHGKVSLLMTPKLLARSWNLTSVIRDPAQKPTIQEAGKAGPGKLDVLVESLDEVKSESDAKRILDLVKPDWVIWSAGAGGKGGPSRTNAIDKEACIHFIRSALSTPTITKFLLVSALSERRQRAPWWDDESWALVQKTNTEVLPAYYAAKLASDDVLTVLGREKKGFGYILL</sequence>
<accession>A0A8T9B0R0</accession>
<dbReference type="SUPFAM" id="SSF51735">
    <property type="entry name" value="NAD(P)-binding Rossmann-fold domains"/>
    <property type="match status" value="1"/>
</dbReference>
<protein>
    <submittedName>
        <fullName evidence="3">UPF0659 protein</fullName>
    </submittedName>
</protein>
<dbReference type="PANTHER" id="PTHR15020:SF50">
    <property type="entry name" value="UPF0659 PROTEIN YMR090W"/>
    <property type="match status" value="1"/>
</dbReference>
<proteinExistence type="inferred from homology"/>
<evidence type="ECO:0000313" key="3">
    <source>
        <dbReference type="EMBL" id="TVY13570.1"/>
    </source>
</evidence>
<dbReference type="Proteomes" id="UP000469559">
    <property type="component" value="Unassembled WGS sequence"/>
</dbReference>
<dbReference type="EMBL" id="QGMF01000916">
    <property type="protein sequence ID" value="TVY13570.1"/>
    <property type="molecule type" value="Genomic_DNA"/>
</dbReference>
<evidence type="ECO:0000259" key="2">
    <source>
        <dbReference type="Pfam" id="PF13460"/>
    </source>
</evidence>
<feature type="domain" description="NAD(P)-binding" evidence="2">
    <location>
        <begin position="9"/>
        <end position="166"/>
    </location>
</feature>
<evidence type="ECO:0000256" key="1">
    <source>
        <dbReference type="ARBA" id="ARBA00038376"/>
    </source>
</evidence>
<dbReference type="Gene3D" id="3.40.50.720">
    <property type="entry name" value="NAD(P)-binding Rossmann-like Domain"/>
    <property type="match status" value="1"/>
</dbReference>
<evidence type="ECO:0000313" key="4">
    <source>
        <dbReference type="Proteomes" id="UP000469559"/>
    </source>
</evidence>